<keyword evidence="3" id="KW-1185">Reference proteome</keyword>
<sequence>RRQEMSDGYGVDLWRGFDGCNRARNMVVVEHDALGNGNDSHEKGNSVKIGTDFK</sequence>
<feature type="region of interest" description="Disordered" evidence="1">
    <location>
        <begin position="34"/>
        <end position="54"/>
    </location>
</feature>
<evidence type="ECO:0000313" key="2">
    <source>
        <dbReference type="EMBL" id="MCI65794.1"/>
    </source>
</evidence>
<evidence type="ECO:0000256" key="1">
    <source>
        <dbReference type="SAM" id="MobiDB-lite"/>
    </source>
</evidence>
<dbReference type="Proteomes" id="UP000265520">
    <property type="component" value="Unassembled WGS sequence"/>
</dbReference>
<dbReference type="EMBL" id="LXQA010682719">
    <property type="protein sequence ID" value="MCI65794.1"/>
    <property type="molecule type" value="Genomic_DNA"/>
</dbReference>
<organism evidence="2 3">
    <name type="scientific">Trifolium medium</name>
    <dbReference type="NCBI Taxonomy" id="97028"/>
    <lineage>
        <taxon>Eukaryota</taxon>
        <taxon>Viridiplantae</taxon>
        <taxon>Streptophyta</taxon>
        <taxon>Embryophyta</taxon>
        <taxon>Tracheophyta</taxon>
        <taxon>Spermatophyta</taxon>
        <taxon>Magnoliopsida</taxon>
        <taxon>eudicotyledons</taxon>
        <taxon>Gunneridae</taxon>
        <taxon>Pentapetalae</taxon>
        <taxon>rosids</taxon>
        <taxon>fabids</taxon>
        <taxon>Fabales</taxon>
        <taxon>Fabaceae</taxon>
        <taxon>Papilionoideae</taxon>
        <taxon>50 kb inversion clade</taxon>
        <taxon>NPAAA clade</taxon>
        <taxon>Hologalegina</taxon>
        <taxon>IRL clade</taxon>
        <taxon>Trifolieae</taxon>
        <taxon>Trifolium</taxon>
    </lineage>
</organism>
<evidence type="ECO:0000313" key="3">
    <source>
        <dbReference type="Proteomes" id="UP000265520"/>
    </source>
</evidence>
<reference evidence="2 3" key="1">
    <citation type="journal article" date="2018" name="Front. Plant Sci.">
        <title>Red Clover (Trifolium pratense) and Zigzag Clover (T. medium) - A Picture of Genomic Similarities and Differences.</title>
        <authorList>
            <person name="Dluhosova J."/>
            <person name="Istvanek J."/>
            <person name="Nedelnik J."/>
            <person name="Repkova J."/>
        </authorList>
    </citation>
    <scope>NUCLEOTIDE SEQUENCE [LARGE SCALE GENOMIC DNA]</scope>
    <source>
        <strain evidence="3">cv. 10/8</strain>
        <tissue evidence="2">Leaf</tissue>
    </source>
</reference>
<feature type="non-terminal residue" evidence="2">
    <location>
        <position position="1"/>
    </location>
</feature>
<protein>
    <submittedName>
        <fullName evidence="2">Uncharacterized protein</fullName>
    </submittedName>
</protein>
<name>A0A392TZC5_9FABA</name>
<accession>A0A392TZC5</accession>
<comment type="caution">
    <text evidence="2">The sequence shown here is derived from an EMBL/GenBank/DDBJ whole genome shotgun (WGS) entry which is preliminary data.</text>
</comment>
<dbReference type="AlphaFoldDB" id="A0A392TZC5"/>
<feature type="non-terminal residue" evidence="2">
    <location>
        <position position="54"/>
    </location>
</feature>
<proteinExistence type="predicted"/>